<dbReference type="GO" id="GO:0016757">
    <property type="term" value="F:glycosyltransferase activity"/>
    <property type="evidence" value="ECO:0007669"/>
    <property type="project" value="TreeGrafter"/>
</dbReference>
<dbReference type="KEGG" id="gso:PH603_04815"/>
<evidence type="ECO:0000259" key="1">
    <source>
        <dbReference type="Pfam" id="PF13439"/>
    </source>
</evidence>
<dbReference type="PANTHER" id="PTHR45947:SF3">
    <property type="entry name" value="SULFOQUINOVOSYL TRANSFERASE SQD2"/>
    <property type="match status" value="1"/>
</dbReference>
<dbReference type="SUPFAM" id="SSF53756">
    <property type="entry name" value="UDP-Glycosyltransferase/glycogen phosphorylase"/>
    <property type="match status" value="1"/>
</dbReference>
<accession>A0AAF0BL61</accession>
<dbReference type="PANTHER" id="PTHR45947">
    <property type="entry name" value="SULFOQUINOVOSYL TRANSFERASE SQD2"/>
    <property type="match status" value="1"/>
</dbReference>
<name>A0AAF0BL61_9PROT</name>
<gene>
    <name evidence="2" type="ORF">PH603_04815</name>
</gene>
<protein>
    <submittedName>
        <fullName evidence="2">Glycosyltransferase family 1 protein</fullName>
    </submittedName>
</protein>
<evidence type="ECO:0000313" key="3">
    <source>
        <dbReference type="Proteomes" id="UP001217500"/>
    </source>
</evidence>
<keyword evidence="3" id="KW-1185">Reference proteome</keyword>
<dbReference type="InterPro" id="IPR028098">
    <property type="entry name" value="Glyco_trans_4-like_N"/>
</dbReference>
<dbReference type="EMBL" id="CP116805">
    <property type="protein sequence ID" value="WCL55079.1"/>
    <property type="molecule type" value="Genomic_DNA"/>
</dbReference>
<reference evidence="2" key="1">
    <citation type="submission" date="2023-01" db="EMBL/GenBank/DDBJ databases">
        <title>The genome sequence of Kordiimonadaceae bacterium 6D33.</title>
        <authorList>
            <person name="Liu Y."/>
        </authorList>
    </citation>
    <scope>NUCLEOTIDE SEQUENCE</scope>
    <source>
        <strain evidence="2">6D33</strain>
    </source>
</reference>
<sequence>MTAPFAPRPDGVKRAAMRICIVTDAWHPQVNGVVRTLDTLRRTLRAEGHRVFMLSPRHFTTVPCPSYPEIRLSLNIPFRVAAMIEGFRPDAIHIATEGPLGWAARRYCLKHGLPFTTAYHTAFPDYIAARTHLPASWFYPLFRRFHGASKGVLVATPSVRRDLADHGFERLVPWSRGVDTSVFYPRSDAEAAEMIARVCPGVDLASLPRPIQLYVGRVAVEKNVEAFLAADVPGTRLVVGDGPALASLKQRFPDAIFTGALFGDDLATAYSLADVFVFPSKTDTFGLVLIEALACGTPVAAYPVQGPVDVLGPEGRGGGALPVGVSPAARPAACLDDDLATAIRGALVFDRDACLDLARRFSWQTVARQFVASLQGISCFAEEARPAA</sequence>
<organism evidence="2 3">
    <name type="scientific">Gimibacter soli</name>
    <dbReference type="NCBI Taxonomy" id="3024400"/>
    <lineage>
        <taxon>Bacteria</taxon>
        <taxon>Pseudomonadati</taxon>
        <taxon>Pseudomonadota</taxon>
        <taxon>Alphaproteobacteria</taxon>
        <taxon>Kordiimonadales</taxon>
        <taxon>Temperatibacteraceae</taxon>
        <taxon>Gimibacter</taxon>
    </lineage>
</organism>
<dbReference type="Pfam" id="PF13692">
    <property type="entry name" value="Glyco_trans_1_4"/>
    <property type="match status" value="1"/>
</dbReference>
<dbReference type="Proteomes" id="UP001217500">
    <property type="component" value="Chromosome"/>
</dbReference>
<dbReference type="InterPro" id="IPR050194">
    <property type="entry name" value="Glycosyltransferase_grp1"/>
</dbReference>
<evidence type="ECO:0000313" key="2">
    <source>
        <dbReference type="EMBL" id="WCL55079.1"/>
    </source>
</evidence>
<dbReference type="Pfam" id="PF13439">
    <property type="entry name" value="Glyco_transf_4"/>
    <property type="match status" value="1"/>
</dbReference>
<proteinExistence type="predicted"/>
<dbReference type="AlphaFoldDB" id="A0AAF0BL61"/>
<dbReference type="Gene3D" id="3.40.50.2000">
    <property type="entry name" value="Glycogen Phosphorylase B"/>
    <property type="match status" value="2"/>
</dbReference>
<dbReference type="CDD" id="cd03814">
    <property type="entry name" value="GT4-like"/>
    <property type="match status" value="1"/>
</dbReference>
<feature type="domain" description="Glycosyltransferase subfamily 4-like N-terminal" evidence="1">
    <location>
        <begin position="30"/>
        <end position="181"/>
    </location>
</feature>